<evidence type="ECO:0000256" key="2">
    <source>
        <dbReference type="ARBA" id="ARBA00023125"/>
    </source>
</evidence>
<dbReference type="SUPFAM" id="SSF47413">
    <property type="entry name" value="lambda repressor-like DNA-binding domains"/>
    <property type="match status" value="1"/>
</dbReference>
<dbReference type="SMART" id="SM00354">
    <property type="entry name" value="HTH_LACI"/>
    <property type="match status" value="1"/>
</dbReference>
<dbReference type="OrthoDB" id="3430936at2"/>
<dbReference type="PROSITE" id="PS50932">
    <property type="entry name" value="HTH_LACI_2"/>
    <property type="match status" value="1"/>
</dbReference>
<dbReference type="GO" id="GO:0000976">
    <property type="term" value="F:transcription cis-regulatory region binding"/>
    <property type="evidence" value="ECO:0007669"/>
    <property type="project" value="TreeGrafter"/>
</dbReference>
<reference evidence="5 6" key="1">
    <citation type="submission" date="2016-10" db="EMBL/GenBank/DDBJ databases">
        <authorList>
            <person name="de Groot N.N."/>
        </authorList>
    </citation>
    <scope>NUCLEOTIDE SEQUENCE [LARGE SCALE GENOMIC DNA]</scope>
    <source>
        <strain evidence="5 6">DSM 43357</strain>
    </source>
</reference>
<dbReference type="Gene3D" id="1.10.260.40">
    <property type="entry name" value="lambda repressor-like DNA-binding domains"/>
    <property type="match status" value="1"/>
</dbReference>
<dbReference type="Pfam" id="PF00356">
    <property type="entry name" value="LacI"/>
    <property type="match status" value="1"/>
</dbReference>
<evidence type="ECO:0000259" key="4">
    <source>
        <dbReference type="PROSITE" id="PS50932"/>
    </source>
</evidence>
<dbReference type="SUPFAM" id="SSF53822">
    <property type="entry name" value="Periplasmic binding protein-like I"/>
    <property type="match status" value="1"/>
</dbReference>
<dbReference type="CDD" id="cd06267">
    <property type="entry name" value="PBP1_LacI_sugar_binding-like"/>
    <property type="match status" value="1"/>
</dbReference>
<dbReference type="GO" id="GO:0003700">
    <property type="term" value="F:DNA-binding transcription factor activity"/>
    <property type="evidence" value="ECO:0007669"/>
    <property type="project" value="TreeGrafter"/>
</dbReference>
<keyword evidence="6" id="KW-1185">Reference proteome</keyword>
<dbReference type="CDD" id="cd01392">
    <property type="entry name" value="HTH_LacI"/>
    <property type="match status" value="1"/>
</dbReference>
<keyword evidence="1" id="KW-0805">Transcription regulation</keyword>
<dbReference type="Gene3D" id="3.40.50.2300">
    <property type="match status" value="2"/>
</dbReference>
<dbReference type="AlphaFoldDB" id="A0A1H8C9P6"/>
<proteinExistence type="predicted"/>
<keyword evidence="2" id="KW-0238">DNA-binding</keyword>
<dbReference type="InterPro" id="IPR010982">
    <property type="entry name" value="Lambda_DNA-bd_dom_sf"/>
</dbReference>
<evidence type="ECO:0000256" key="1">
    <source>
        <dbReference type="ARBA" id="ARBA00023015"/>
    </source>
</evidence>
<feature type="domain" description="HTH lacI-type" evidence="4">
    <location>
        <begin position="8"/>
        <end position="62"/>
    </location>
</feature>
<accession>A0A1H8C9P6</accession>
<evidence type="ECO:0000256" key="3">
    <source>
        <dbReference type="ARBA" id="ARBA00023163"/>
    </source>
</evidence>
<keyword evidence="3" id="KW-0804">Transcription</keyword>
<dbReference type="InterPro" id="IPR046335">
    <property type="entry name" value="LacI/GalR-like_sensor"/>
</dbReference>
<organism evidence="5 6">
    <name type="scientific">Nonomuraea pusilla</name>
    <dbReference type="NCBI Taxonomy" id="46177"/>
    <lineage>
        <taxon>Bacteria</taxon>
        <taxon>Bacillati</taxon>
        <taxon>Actinomycetota</taxon>
        <taxon>Actinomycetes</taxon>
        <taxon>Streptosporangiales</taxon>
        <taxon>Streptosporangiaceae</taxon>
        <taxon>Nonomuraea</taxon>
    </lineage>
</organism>
<evidence type="ECO:0000313" key="6">
    <source>
        <dbReference type="Proteomes" id="UP000198953"/>
    </source>
</evidence>
<dbReference type="InterPro" id="IPR000843">
    <property type="entry name" value="HTH_LacI"/>
</dbReference>
<dbReference type="InterPro" id="IPR028082">
    <property type="entry name" value="Peripla_BP_I"/>
</dbReference>
<sequence>MPRMSSGPTLKGLAALIGISPSAVSMALNGRPGVSDELRERVRAIAEEQGYRPNFAARALRVERSNMLGLISRNLSNPGYLRLIDGFSGAAEEQGYQILIGTSDLDRSRETNMIRAMTNRQLDGLAIAPIDVEAVLATWRGESDRPVVLVNSARSARSSGAMSIRGDASQAVRLAVDHLLELGHHRIGLLTNPGLSSASERVSLFRRKMKAAGLPSRVISGGTADETVGRVLRALSRVDRPTAVITDSDLLAHHVYDAAIEAGLRIPRDLSVVGHDDLPTSHLLGPALTTIALDRFEIGRQAATMLIGALNGDEIERPHRELPVELKVRKSTARSAG</sequence>
<dbReference type="PANTHER" id="PTHR30146">
    <property type="entry name" value="LACI-RELATED TRANSCRIPTIONAL REPRESSOR"/>
    <property type="match status" value="1"/>
</dbReference>
<name>A0A1H8C9P6_9ACTN</name>
<evidence type="ECO:0000313" key="5">
    <source>
        <dbReference type="EMBL" id="SEM91783.1"/>
    </source>
</evidence>
<dbReference type="PANTHER" id="PTHR30146:SF138">
    <property type="entry name" value="TRANSCRIPTIONAL REGULATORY PROTEIN"/>
    <property type="match status" value="1"/>
</dbReference>
<protein>
    <submittedName>
        <fullName evidence="5">Transcriptional regulator, LacI family</fullName>
    </submittedName>
</protein>
<gene>
    <name evidence="5" type="ORF">SAMN05660976_06320</name>
</gene>
<dbReference type="Proteomes" id="UP000198953">
    <property type="component" value="Unassembled WGS sequence"/>
</dbReference>
<dbReference type="EMBL" id="FOBF01000019">
    <property type="protein sequence ID" value="SEM91783.1"/>
    <property type="molecule type" value="Genomic_DNA"/>
</dbReference>
<dbReference type="Pfam" id="PF13377">
    <property type="entry name" value="Peripla_BP_3"/>
    <property type="match status" value="1"/>
</dbReference>
<dbReference type="STRING" id="46177.SAMN05660976_06320"/>